<protein>
    <submittedName>
        <fullName evidence="2">Uncharacterized protein</fullName>
    </submittedName>
</protein>
<evidence type="ECO:0000313" key="3">
    <source>
        <dbReference type="Proteomes" id="UP000324222"/>
    </source>
</evidence>
<comment type="caution">
    <text evidence="2">The sequence shown here is derived from an EMBL/GenBank/DDBJ whole genome shotgun (WGS) entry which is preliminary data.</text>
</comment>
<feature type="compositionally biased region" description="Polar residues" evidence="1">
    <location>
        <begin position="151"/>
        <end position="164"/>
    </location>
</feature>
<organism evidence="2 3">
    <name type="scientific">Portunus trituberculatus</name>
    <name type="common">Swimming crab</name>
    <name type="synonym">Neptunus trituberculatus</name>
    <dbReference type="NCBI Taxonomy" id="210409"/>
    <lineage>
        <taxon>Eukaryota</taxon>
        <taxon>Metazoa</taxon>
        <taxon>Ecdysozoa</taxon>
        <taxon>Arthropoda</taxon>
        <taxon>Crustacea</taxon>
        <taxon>Multicrustacea</taxon>
        <taxon>Malacostraca</taxon>
        <taxon>Eumalacostraca</taxon>
        <taxon>Eucarida</taxon>
        <taxon>Decapoda</taxon>
        <taxon>Pleocyemata</taxon>
        <taxon>Brachyura</taxon>
        <taxon>Eubrachyura</taxon>
        <taxon>Portunoidea</taxon>
        <taxon>Portunidae</taxon>
        <taxon>Portuninae</taxon>
        <taxon>Portunus</taxon>
    </lineage>
</organism>
<evidence type="ECO:0000256" key="1">
    <source>
        <dbReference type="SAM" id="MobiDB-lite"/>
    </source>
</evidence>
<dbReference type="AlphaFoldDB" id="A0A5B7HTV5"/>
<keyword evidence="3" id="KW-1185">Reference proteome</keyword>
<proteinExistence type="predicted"/>
<sequence length="196" mass="20879">MAAIRCPWSGSGLAIWAGFGLEQRFFFRLTNVHSPAASSSQSPSGDLLSEAGEAGVIPEDLRGCRVAPLTGLVGVFILDEGAVTPVHCPAALSFFLGHAEHRSLEMGVGVTGEVPLHTVCCWFLKVTNSLLRAETVAKRLSTGRLHVEGKTGQQQQYPSVSPGQMVQDKAPRQSPCPSGLLRLPPSLENDKLPVLI</sequence>
<reference evidence="2 3" key="1">
    <citation type="submission" date="2019-05" db="EMBL/GenBank/DDBJ databases">
        <title>Another draft genome of Portunus trituberculatus and its Hox gene families provides insights of decapod evolution.</title>
        <authorList>
            <person name="Jeong J.-H."/>
            <person name="Song I."/>
            <person name="Kim S."/>
            <person name="Choi T."/>
            <person name="Kim D."/>
            <person name="Ryu S."/>
            <person name="Kim W."/>
        </authorList>
    </citation>
    <scope>NUCLEOTIDE SEQUENCE [LARGE SCALE GENOMIC DNA]</scope>
    <source>
        <tissue evidence="2">Muscle</tissue>
    </source>
</reference>
<accession>A0A5B7HTV5</accession>
<name>A0A5B7HTV5_PORTR</name>
<evidence type="ECO:0000313" key="2">
    <source>
        <dbReference type="EMBL" id="MPC72148.1"/>
    </source>
</evidence>
<gene>
    <name evidence="2" type="ORF">E2C01_066441</name>
</gene>
<dbReference type="EMBL" id="VSRR010034229">
    <property type="protein sequence ID" value="MPC72148.1"/>
    <property type="molecule type" value="Genomic_DNA"/>
</dbReference>
<dbReference type="Proteomes" id="UP000324222">
    <property type="component" value="Unassembled WGS sequence"/>
</dbReference>
<feature type="region of interest" description="Disordered" evidence="1">
    <location>
        <begin position="147"/>
        <end position="182"/>
    </location>
</feature>